<evidence type="ECO:0000256" key="1">
    <source>
        <dbReference type="ARBA" id="ARBA00004496"/>
    </source>
</evidence>
<name>A0A9D1SWJ6_9FIRM</name>
<evidence type="ECO:0000259" key="15">
    <source>
        <dbReference type="PROSITE" id="PS51163"/>
    </source>
</evidence>
<sequence>MVTRILDAEKGLDEAVSLLKAGELVAFPTETVYGLGADAFNGDAVKKIFEAKGRPQDNPLIVHIASVEQAAEVARDIPDEFYILAREFMPGPLTVVLPKSDAVPGVVTAGGDTVAVRMPSHPVARRLIAASMPLAAPSANRSKHISPTTARHVLDDLDGRVPLILDGGECGVGIESTVLDLTSAVPTVLRPGAVTEEMIAELLGKVGSLSPGAVIGRAKSPGMKYTHYAPSVPAVVAMSEEAALARYDEIAAAGGRPVLLMTEPHRAAAGGRAFISLGEDAVDYMRLFYAAMREAESARDYIIIEGLTGGGEARSIMNRVLKSSGGNVIG</sequence>
<feature type="binding site" evidence="14">
    <location>
        <position position="54"/>
    </location>
    <ligand>
        <name>ATP</name>
        <dbReference type="ChEBI" id="CHEBI:30616"/>
    </ligand>
</feature>
<dbReference type="Proteomes" id="UP000886857">
    <property type="component" value="Unassembled WGS sequence"/>
</dbReference>
<comment type="subcellular location">
    <subcellularLocation>
        <location evidence="1 13">Cytoplasm</location>
    </subcellularLocation>
</comment>
<keyword evidence="7 13" id="KW-0819">tRNA processing</keyword>
<feature type="binding site" evidence="14">
    <location>
        <position position="176"/>
    </location>
    <ligand>
        <name>L-threonine</name>
        <dbReference type="ChEBI" id="CHEBI:57926"/>
    </ligand>
</feature>
<reference evidence="16" key="1">
    <citation type="submission" date="2020-10" db="EMBL/GenBank/DDBJ databases">
        <authorList>
            <person name="Gilroy R."/>
        </authorList>
    </citation>
    <scope>NUCLEOTIDE SEQUENCE</scope>
    <source>
        <strain evidence="16">10406</strain>
    </source>
</reference>
<accession>A0A9D1SWJ6</accession>
<dbReference type="GO" id="GO:0008033">
    <property type="term" value="P:tRNA processing"/>
    <property type="evidence" value="ECO:0007669"/>
    <property type="project" value="UniProtKB-KW"/>
</dbReference>
<dbReference type="GO" id="GO:0000049">
    <property type="term" value="F:tRNA binding"/>
    <property type="evidence" value="ECO:0007669"/>
    <property type="project" value="TreeGrafter"/>
</dbReference>
<dbReference type="Pfam" id="PF03481">
    <property type="entry name" value="Sua5_C"/>
    <property type="match status" value="1"/>
</dbReference>
<feature type="domain" description="YrdC-like" evidence="15">
    <location>
        <begin position="9"/>
        <end position="194"/>
    </location>
</feature>
<dbReference type="NCBIfam" id="TIGR00057">
    <property type="entry name" value="L-threonylcarbamoyladenylate synthase"/>
    <property type="match status" value="1"/>
</dbReference>
<comment type="function">
    <text evidence="13">Required for the formation of a threonylcarbamoyl group on adenosine at position 37 (t(6)A37) in tRNAs that read codons beginning with adenine.</text>
</comment>
<dbReference type="Gene3D" id="3.90.870.10">
    <property type="entry name" value="DHBP synthase"/>
    <property type="match status" value="1"/>
</dbReference>
<dbReference type="EMBL" id="DVOE01000037">
    <property type="protein sequence ID" value="HIU98720.1"/>
    <property type="molecule type" value="Genomic_DNA"/>
</dbReference>
<dbReference type="FunFam" id="3.90.870.10:FF:000009">
    <property type="entry name" value="Threonylcarbamoyl-AMP synthase, putative"/>
    <property type="match status" value="1"/>
</dbReference>
<dbReference type="InterPro" id="IPR038385">
    <property type="entry name" value="Sua5/YwlC_C"/>
</dbReference>
<dbReference type="InterPro" id="IPR050156">
    <property type="entry name" value="TC-AMP_synthase_SUA5"/>
</dbReference>
<dbReference type="SUPFAM" id="SSF55821">
    <property type="entry name" value="YrdC/RibB"/>
    <property type="match status" value="1"/>
</dbReference>
<evidence type="ECO:0000256" key="13">
    <source>
        <dbReference type="PIRNR" id="PIRNR004930"/>
    </source>
</evidence>
<dbReference type="InterPro" id="IPR006070">
    <property type="entry name" value="Sua5-like_dom"/>
</dbReference>
<evidence type="ECO:0000256" key="7">
    <source>
        <dbReference type="ARBA" id="ARBA00022694"/>
    </source>
</evidence>
<dbReference type="AlphaFoldDB" id="A0A9D1SWJ6"/>
<protein>
    <recommendedName>
        <fullName evidence="4 13">Threonylcarbamoyl-AMP synthase</fullName>
        <shortName evidence="13">TC-AMP synthase</shortName>
        <ecNumber evidence="3 13">2.7.7.87</ecNumber>
    </recommendedName>
    <alternativeName>
        <fullName evidence="11 13">L-threonylcarbamoyladenylate synthase</fullName>
    </alternativeName>
</protein>
<dbReference type="EC" id="2.7.7.87" evidence="3 13"/>
<dbReference type="GO" id="GO:0006450">
    <property type="term" value="P:regulation of translational fidelity"/>
    <property type="evidence" value="ECO:0007669"/>
    <property type="project" value="TreeGrafter"/>
</dbReference>
<dbReference type="Pfam" id="PF01300">
    <property type="entry name" value="Sua5_yciO_yrdC"/>
    <property type="match status" value="1"/>
</dbReference>
<keyword evidence="8 13" id="KW-0548">Nucleotidyltransferase</keyword>
<feature type="binding site" evidence="14">
    <location>
        <position position="136"/>
    </location>
    <ligand>
        <name>L-threonine</name>
        <dbReference type="ChEBI" id="CHEBI:57926"/>
    </ligand>
</feature>
<dbReference type="PIRSF" id="PIRSF004930">
    <property type="entry name" value="Tln_factor_SUA5"/>
    <property type="match status" value="1"/>
</dbReference>
<comment type="catalytic activity">
    <reaction evidence="12 13">
        <text>L-threonine + hydrogencarbonate + ATP = L-threonylcarbamoyladenylate + diphosphate + H2O</text>
        <dbReference type="Rhea" id="RHEA:36407"/>
        <dbReference type="ChEBI" id="CHEBI:15377"/>
        <dbReference type="ChEBI" id="CHEBI:17544"/>
        <dbReference type="ChEBI" id="CHEBI:30616"/>
        <dbReference type="ChEBI" id="CHEBI:33019"/>
        <dbReference type="ChEBI" id="CHEBI:57926"/>
        <dbReference type="ChEBI" id="CHEBI:73682"/>
        <dbReference type="EC" id="2.7.7.87"/>
    </reaction>
</comment>
<evidence type="ECO:0000256" key="4">
    <source>
        <dbReference type="ARBA" id="ARBA00015492"/>
    </source>
</evidence>
<dbReference type="GO" id="GO:0003725">
    <property type="term" value="F:double-stranded RNA binding"/>
    <property type="evidence" value="ECO:0007669"/>
    <property type="project" value="UniProtKB-UniRule"/>
</dbReference>
<dbReference type="PANTHER" id="PTHR17490:SF16">
    <property type="entry name" value="THREONYLCARBAMOYL-AMP SYNTHASE"/>
    <property type="match status" value="1"/>
</dbReference>
<evidence type="ECO:0000256" key="11">
    <source>
        <dbReference type="ARBA" id="ARBA00029774"/>
    </source>
</evidence>
<dbReference type="InterPro" id="IPR017945">
    <property type="entry name" value="DHBP_synth_RibB-like_a/b_dom"/>
</dbReference>
<dbReference type="GO" id="GO:0005737">
    <property type="term" value="C:cytoplasm"/>
    <property type="evidence" value="ECO:0007669"/>
    <property type="project" value="UniProtKB-SubCell"/>
</dbReference>
<keyword evidence="6 13" id="KW-0808">Transferase</keyword>
<comment type="caution">
    <text evidence="16">The sequence shown here is derived from an EMBL/GenBank/DDBJ whole genome shotgun (WGS) entry which is preliminary data.</text>
</comment>
<evidence type="ECO:0000256" key="9">
    <source>
        <dbReference type="ARBA" id="ARBA00022741"/>
    </source>
</evidence>
<keyword evidence="5 13" id="KW-0963">Cytoplasm</keyword>
<evidence type="ECO:0000313" key="17">
    <source>
        <dbReference type="Proteomes" id="UP000886857"/>
    </source>
</evidence>
<keyword evidence="9 13" id="KW-0547">Nucleotide-binding</keyword>
<feature type="binding site" evidence="14">
    <location>
        <position position="228"/>
    </location>
    <ligand>
        <name>ATP</name>
        <dbReference type="ChEBI" id="CHEBI:30616"/>
    </ligand>
</feature>
<feature type="binding site" evidence="14">
    <location>
        <position position="31"/>
    </location>
    <ligand>
        <name>L-threonine</name>
        <dbReference type="ChEBI" id="CHEBI:57926"/>
    </ligand>
</feature>
<dbReference type="GO" id="GO:0005524">
    <property type="term" value="F:ATP binding"/>
    <property type="evidence" value="ECO:0007669"/>
    <property type="project" value="UniProtKB-UniRule"/>
</dbReference>
<dbReference type="GO" id="GO:0061710">
    <property type="term" value="F:L-threonylcarbamoyladenylate synthase"/>
    <property type="evidence" value="ECO:0007669"/>
    <property type="project" value="UniProtKB-EC"/>
</dbReference>
<reference evidence="16" key="2">
    <citation type="journal article" date="2021" name="PeerJ">
        <title>Extensive microbial diversity within the chicken gut microbiome revealed by metagenomics and culture.</title>
        <authorList>
            <person name="Gilroy R."/>
            <person name="Ravi A."/>
            <person name="Getino M."/>
            <person name="Pursley I."/>
            <person name="Horton D.L."/>
            <person name="Alikhan N.F."/>
            <person name="Baker D."/>
            <person name="Gharbi K."/>
            <person name="Hall N."/>
            <person name="Watson M."/>
            <person name="Adriaenssens E.M."/>
            <person name="Foster-Nyarko E."/>
            <person name="Jarju S."/>
            <person name="Secka A."/>
            <person name="Antonio M."/>
            <person name="Oren A."/>
            <person name="Chaudhuri R.R."/>
            <person name="La Ragione R."/>
            <person name="Hildebrand F."/>
            <person name="Pallen M.J."/>
        </authorList>
    </citation>
    <scope>NUCLEOTIDE SEQUENCE</scope>
    <source>
        <strain evidence="16">10406</strain>
    </source>
</reference>
<evidence type="ECO:0000256" key="5">
    <source>
        <dbReference type="ARBA" id="ARBA00022490"/>
    </source>
</evidence>
<dbReference type="InterPro" id="IPR010923">
    <property type="entry name" value="T(6)A37_SUA5"/>
</dbReference>
<comment type="similarity">
    <text evidence="2 13">Belongs to the SUA5 family.</text>
</comment>
<dbReference type="InterPro" id="IPR005145">
    <property type="entry name" value="Sua5_C"/>
</dbReference>
<dbReference type="Gene3D" id="3.40.50.11030">
    <property type="entry name" value="Threonylcarbamoyl-AMP synthase, C-terminal domain"/>
    <property type="match status" value="1"/>
</dbReference>
<evidence type="ECO:0000256" key="10">
    <source>
        <dbReference type="ARBA" id="ARBA00022840"/>
    </source>
</evidence>
<evidence type="ECO:0000256" key="3">
    <source>
        <dbReference type="ARBA" id="ARBA00012584"/>
    </source>
</evidence>
<dbReference type="PROSITE" id="PS51163">
    <property type="entry name" value="YRDC"/>
    <property type="match status" value="1"/>
</dbReference>
<feature type="binding site" evidence="14">
    <location>
        <position position="146"/>
    </location>
    <ligand>
        <name>ATP</name>
        <dbReference type="ChEBI" id="CHEBI:30616"/>
    </ligand>
</feature>
<feature type="binding site" evidence="14">
    <location>
        <position position="138"/>
    </location>
    <ligand>
        <name>ATP</name>
        <dbReference type="ChEBI" id="CHEBI:30616"/>
    </ligand>
</feature>
<evidence type="ECO:0000256" key="6">
    <source>
        <dbReference type="ARBA" id="ARBA00022679"/>
    </source>
</evidence>
<evidence type="ECO:0000256" key="12">
    <source>
        <dbReference type="ARBA" id="ARBA00048366"/>
    </source>
</evidence>
<gene>
    <name evidence="16" type="ORF">IAC73_02620</name>
</gene>
<evidence type="ECO:0000256" key="8">
    <source>
        <dbReference type="ARBA" id="ARBA00022695"/>
    </source>
</evidence>
<feature type="binding site" evidence="14">
    <location>
        <position position="190"/>
    </location>
    <ligand>
        <name>ATP</name>
        <dbReference type="ChEBI" id="CHEBI:30616"/>
    </ligand>
</feature>
<feature type="binding site" evidence="14">
    <location>
        <position position="113"/>
    </location>
    <ligand>
        <name>ATP</name>
        <dbReference type="ChEBI" id="CHEBI:30616"/>
    </ligand>
</feature>
<feature type="binding site" evidence="14">
    <location>
        <position position="58"/>
    </location>
    <ligand>
        <name>ATP</name>
        <dbReference type="ChEBI" id="CHEBI:30616"/>
    </ligand>
</feature>
<keyword evidence="10 13" id="KW-0067">ATP-binding</keyword>
<evidence type="ECO:0000313" key="16">
    <source>
        <dbReference type="EMBL" id="HIU98720.1"/>
    </source>
</evidence>
<evidence type="ECO:0000256" key="14">
    <source>
        <dbReference type="PIRSR" id="PIRSR004930-1"/>
    </source>
</evidence>
<dbReference type="PANTHER" id="PTHR17490">
    <property type="entry name" value="SUA5"/>
    <property type="match status" value="1"/>
</dbReference>
<evidence type="ECO:0000256" key="2">
    <source>
        <dbReference type="ARBA" id="ARBA00007663"/>
    </source>
</evidence>
<proteinExistence type="inferred from homology"/>
<feature type="binding site" evidence="14">
    <location>
        <position position="117"/>
    </location>
    <ligand>
        <name>L-threonine</name>
        <dbReference type="ChEBI" id="CHEBI:57926"/>
    </ligand>
</feature>
<feature type="binding site" evidence="14">
    <location>
        <position position="63"/>
    </location>
    <ligand>
        <name>ATP</name>
        <dbReference type="ChEBI" id="CHEBI:30616"/>
    </ligand>
</feature>
<organism evidence="16 17">
    <name type="scientific">Candidatus Limadaptatus stercoripullorum</name>
    <dbReference type="NCBI Taxonomy" id="2840846"/>
    <lineage>
        <taxon>Bacteria</taxon>
        <taxon>Bacillati</taxon>
        <taxon>Bacillota</taxon>
        <taxon>Clostridia</taxon>
        <taxon>Eubacteriales</taxon>
        <taxon>Candidatus Limadaptatus</taxon>
    </lineage>
</organism>